<accession>A0ABV7XFL8</accession>
<dbReference type="Proteomes" id="UP001595705">
    <property type="component" value="Unassembled WGS sequence"/>
</dbReference>
<organism evidence="2 3">
    <name type="scientific">Luteimonas soli</name>
    <dbReference type="NCBI Taxonomy" id="1648966"/>
    <lineage>
        <taxon>Bacteria</taxon>
        <taxon>Pseudomonadati</taxon>
        <taxon>Pseudomonadota</taxon>
        <taxon>Gammaproteobacteria</taxon>
        <taxon>Lysobacterales</taxon>
        <taxon>Lysobacteraceae</taxon>
        <taxon>Luteimonas</taxon>
    </lineage>
</organism>
<keyword evidence="1" id="KW-1277">Toxin-antitoxin system</keyword>
<evidence type="ECO:0000313" key="3">
    <source>
        <dbReference type="Proteomes" id="UP001595705"/>
    </source>
</evidence>
<evidence type="ECO:0000313" key="2">
    <source>
        <dbReference type="EMBL" id="MFC3714919.1"/>
    </source>
</evidence>
<dbReference type="InterPro" id="IPR009956">
    <property type="entry name" value="Post-segregation_anti-tox_CcdA"/>
</dbReference>
<dbReference type="RefSeq" id="WP_386741890.1">
    <property type="nucleotide sequence ID" value="NZ_JBHRYA010000001.1"/>
</dbReference>
<keyword evidence="3" id="KW-1185">Reference proteome</keyword>
<evidence type="ECO:0000256" key="1">
    <source>
        <dbReference type="ARBA" id="ARBA00022649"/>
    </source>
</evidence>
<sequence>MRIREDYAGYGKRATNVSVNQGLLEDAKALDINLSATLEKALEAEVRARKREQWLEENREAIAAYNARIERDGVFSPMFRKS</sequence>
<reference evidence="3" key="1">
    <citation type="journal article" date="2019" name="Int. J. Syst. Evol. Microbiol.">
        <title>The Global Catalogue of Microorganisms (GCM) 10K type strain sequencing project: providing services to taxonomists for standard genome sequencing and annotation.</title>
        <authorList>
            <consortium name="The Broad Institute Genomics Platform"/>
            <consortium name="The Broad Institute Genome Sequencing Center for Infectious Disease"/>
            <person name="Wu L."/>
            <person name="Ma J."/>
        </authorList>
    </citation>
    <scope>NUCLEOTIDE SEQUENCE [LARGE SCALE GENOMIC DNA]</scope>
    <source>
        <strain evidence="3">KCTC 42441</strain>
    </source>
</reference>
<gene>
    <name evidence="2" type="ORF">ACFONC_01965</name>
</gene>
<dbReference type="Pfam" id="PF07362">
    <property type="entry name" value="CcdA"/>
    <property type="match status" value="1"/>
</dbReference>
<dbReference type="EMBL" id="JBHRYA010000001">
    <property type="protein sequence ID" value="MFC3714919.1"/>
    <property type="molecule type" value="Genomic_DNA"/>
</dbReference>
<comment type="caution">
    <text evidence="2">The sequence shown here is derived from an EMBL/GenBank/DDBJ whole genome shotgun (WGS) entry which is preliminary data.</text>
</comment>
<protein>
    <submittedName>
        <fullName evidence="2">Type II toxin-antitoxin system CcdA family antitoxin</fullName>
    </submittedName>
</protein>
<name>A0ABV7XFL8_9GAMM</name>
<proteinExistence type="predicted"/>